<dbReference type="Proteomes" id="UP000006039">
    <property type="component" value="Unassembled WGS sequence"/>
</dbReference>
<accession>J3NWN6</accession>
<protein>
    <submittedName>
        <fullName evidence="1 2">Uncharacterized protein</fullName>
    </submittedName>
</protein>
<evidence type="ECO:0000313" key="3">
    <source>
        <dbReference type="Proteomes" id="UP000006039"/>
    </source>
</evidence>
<reference evidence="2" key="5">
    <citation type="submission" date="2018-04" db="UniProtKB">
        <authorList>
            <consortium name="EnsemblFungi"/>
        </authorList>
    </citation>
    <scope>IDENTIFICATION</scope>
    <source>
        <strain evidence="2">R3-111a-1</strain>
    </source>
</reference>
<reference evidence="1" key="3">
    <citation type="submission" date="2010-09" db="EMBL/GenBank/DDBJ databases">
        <title>Annotation of Gaeumannomyces graminis var. tritici R3-111a-1.</title>
        <authorList>
            <consortium name="The Broad Institute Genome Sequencing Platform"/>
            <person name="Ma L.-J."/>
            <person name="Dead R."/>
            <person name="Young S.K."/>
            <person name="Zeng Q."/>
            <person name="Gargeya S."/>
            <person name="Fitzgerald M."/>
            <person name="Haas B."/>
            <person name="Abouelleil A."/>
            <person name="Alvarado L."/>
            <person name="Arachchi H.M."/>
            <person name="Berlin A."/>
            <person name="Brown A."/>
            <person name="Chapman S.B."/>
            <person name="Chen Z."/>
            <person name="Dunbar C."/>
            <person name="Freedman E."/>
            <person name="Gearin G."/>
            <person name="Gellesch M."/>
            <person name="Goldberg J."/>
            <person name="Griggs A."/>
            <person name="Gujja S."/>
            <person name="Heiman D."/>
            <person name="Howarth C."/>
            <person name="Larson L."/>
            <person name="Lui A."/>
            <person name="MacDonald P.J.P."/>
            <person name="Mehta T."/>
            <person name="Montmayeur A."/>
            <person name="Murphy C."/>
            <person name="Neiman D."/>
            <person name="Pearson M."/>
            <person name="Priest M."/>
            <person name="Roberts A."/>
            <person name="Saif S."/>
            <person name="Shea T."/>
            <person name="Shenoy N."/>
            <person name="Sisk P."/>
            <person name="Stolte C."/>
            <person name="Sykes S."/>
            <person name="Yandava C."/>
            <person name="Wortman J."/>
            <person name="Nusbaum C."/>
            <person name="Birren B."/>
        </authorList>
    </citation>
    <scope>NUCLEOTIDE SEQUENCE</scope>
    <source>
        <strain evidence="1">R3-111a-1</strain>
    </source>
</reference>
<dbReference type="EMBL" id="GL385397">
    <property type="protein sequence ID" value="EJT75768.1"/>
    <property type="molecule type" value="Genomic_DNA"/>
</dbReference>
<reference evidence="1" key="2">
    <citation type="submission" date="2010-07" db="EMBL/GenBank/DDBJ databases">
        <authorList>
            <consortium name="The Broad Institute Genome Sequencing Platform"/>
            <consortium name="Broad Institute Genome Sequencing Center for Infectious Disease"/>
            <person name="Ma L.-J."/>
            <person name="Dead R."/>
            <person name="Young S."/>
            <person name="Zeng Q."/>
            <person name="Koehrsen M."/>
            <person name="Alvarado L."/>
            <person name="Berlin A."/>
            <person name="Chapman S.B."/>
            <person name="Chen Z."/>
            <person name="Freedman E."/>
            <person name="Gellesch M."/>
            <person name="Goldberg J."/>
            <person name="Griggs A."/>
            <person name="Gujja S."/>
            <person name="Heilman E.R."/>
            <person name="Heiman D."/>
            <person name="Hepburn T."/>
            <person name="Howarth C."/>
            <person name="Jen D."/>
            <person name="Larson L."/>
            <person name="Mehta T."/>
            <person name="Neiman D."/>
            <person name="Pearson M."/>
            <person name="Roberts A."/>
            <person name="Saif S."/>
            <person name="Shea T."/>
            <person name="Shenoy N."/>
            <person name="Sisk P."/>
            <person name="Stolte C."/>
            <person name="Sykes S."/>
            <person name="Walk T."/>
            <person name="White J."/>
            <person name="Yandava C."/>
            <person name="Haas B."/>
            <person name="Nusbaum C."/>
            <person name="Birren B."/>
        </authorList>
    </citation>
    <scope>NUCLEOTIDE SEQUENCE</scope>
    <source>
        <strain evidence="1">R3-111a-1</strain>
    </source>
</reference>
<dbReference type="AlphaFoldDB" id="J3NWN6"/>
<proteinExistence type="predicted"/>
<dbReference type="HOGENOM" id="CLU_2413383_0_0_1"/>
<dbReference type="GeneID" id="20346156"/>
<organism evidence="1">
    <name type="scientific">Gaeumannomyces tritici (strain R3-111a-1)</name>
    <name type="common">Wheat and barley take-all root rot fungus</name>
    <name type="synonym">Gaeumannomyces graminis var. tritici</name>
    <dbReference type="NCBI Taxonomy" id="644352"/>
    <lineage>
        <taxon>Eukaryota</taxon>
        <taxon>Fungi</taxon>
        <taxon>Dikarya</taxon>
        <taxon>Ascomycota</taxon>
        <taxon>Pezizomycotina</taxon>
        <taxon>Sordariomycetes</taxon>
        <taxon>Sordariomycetidae</taxon>
        <taxon>Magnaporthales</taxon>
        <taxon>Magnaporthaceae</taxon>
        <taxon>Gaeumannomyces</taxon>
    </lineage>
</organism>
<name>J3NWN6_GAET3</name>
<gene>
    <name evidence="2" type="primary">20346156</name>
    <name evidence="1" type="ORF">GGTG_05698</name>
</gene>
<dbReference type="EnsemblFungi" id="EJT75768">
    <property type="protein sequence ID" value="EJT75768"/>
    <property type="gene ID" value="GGTG_05698"/>
</dbReference>
<evidence type="ECO:0000313" key="1">
    <source>
        <dbReference type="EMBL" id="EJT75768.1"/>
    </source>
</evidence>
<reference evidence="3" key="1">
    <citation type="submission" date="2010-07" db="EMBL/GenBank/DDBJ databases">
        <title>The genome sequence of Gaeumannomyces graminis var. tritici strain R3-111a-1.</title>
        <authorList>
            <consortium name="The Broad Institute Genome Sequencing Platform"/>
            <person name="Ma L.-J."/>
            <person name="Dead R."/>
            <person name="Young S."/>
            <person name="Zeng Q."/>
            <person name="Koehrsen M."/>
            <person name="Alvarado L."/>
            <person name="Berlin A."/>
            <person name="Chapman S.B."/>
            <person name="Chen Z."/>
            <person name="Freedman E."/>
            <person name="Gellesch M."/>
            <person name="Goldberg J."/>
            <person name="Griggs A."/>
            <person name="Gujja S."/>
            <person name="Heilman E.R."/>
            <person name="Heiman D."/>
            <person name="Hepburn T."/>
            <person name="Howarth C."/>
            <person name="Jen D."/>
            <person name="Larson L."/>
            <person name="Mehta T."/>
            <person name="Neiman D."/>
            <person name="Pearson M."/>
            <person name="Roberts A."/>
            <person name="Saif S."/>
            <person name="Shea T."/>
            <person name="Shenoy N."/>
            <person name="Sisk P."/>
            <person name="Stolte C."/>
            <person name="Sykes S."/>
            <person name="Walk T."/>
            <person name="White J."/>
            <person name="Yandava C."/>
            <person name="Haas B."/>
            <person name="Nusbaum C."/>
            <person name="Birren B."/>
        </authorList>
    </citation>
    <scope>NUCLEOTIDE SEQUENCE [LARGE SCALE GENOMIC DNA]</scope>
    <source>
        <strain evidence="3">R3-111a-1</strain>
    </source>
</reference>
<dbReference type="RefSeq" id="XP_009221768.1">
    <property type="nucleotide sequence ID" value="XM_009223504.1"/>
</dbReference>
<sequence length="92" mass="10509">MMSVVATRDQLVPPSYSATNLESRMSAWPAAATLCYKKKQKVGIGQRQRRQALYTEGSSELRPVASKNFRAAKFVVSRRSTHRRTRWQPLRA</sequence>
<dbReference type="VEuPathDB" id="FungiDB:GGTG_05698"/>
<evidence type="ECO:0000313" key="2">
    <source>
        <dbReference type="EnsemblFungi" id="EJT75768"/>
    </source>
</evidence>
<keyword evidence="3" id="KW-1185">Reference proteome</keyword>
<reference evidence="2" key="4">
    <citation type="journal article" date="2015" name="G3 (Bethesda)">
        <title>Genome sequences of three phytopathogenic species of the Magnaporthaceae family of fungi.</title>
        <authorList>
            <person name="Okagaki L.H."/>
            <person name="Nunes C.C."/>
            <person name="Sailsbery J."/>
            <person name="Clay B."/>
            <person name="Brown D."/>
            <person name="John T."/>
            <person name="Oh Y."/>
            <person name="Young N."/>
            <person name="Fitzgerald M."/>
            <person name="Haas B.J."/>
            <person name="Zeng Q."/>
            <person name="Young S."/>
            <person name="Adiconis X."/>
            <person name="Fan L."/>
            <person name="Levin J.Z."/>
            <person name="Mitchell T.K."/>
            <person name="Okubara P.A."/>
            <person name="Farman M.L."/>
            <person name="Kohn L.M."/>
            <person name="Birren B."/>
            <person name="Ma L.-J."/>
            <person name="Dean R.A."/>
        </authorList>
    </citation>
    <scope>NUCLEOTIDE SEQUENCE</scope>
    <source>
        <strain evidence="2">R3-111a-1</strain>
    </source>
</reference>